<dbReference type="Proteomes" id="UP000763802">
    <property type="component" value="Unassembled WGS sequence"/>
</dbReference>
<comment type="caution">
    <text evidence="1">The sequence shown here is derived from an EMBL/GenBank/DDBJ whole genome shotgun (WGS) entry which is preliminary data.</text>
</comment>
<sequence length="208" mass="23460">MEWFGDMSTIGSGKGMSEKDLLMPPVYDGDILDGYTPHYRQTRKLILLMRVAVPTGHYDEAVALARKLKVYALGNDASAQTYEIVDVKGNPAPLPMLTWEMSMDYWRQFHSVIDHEIAQPRHRFMAGLPNLGGIPKGQAFEPDARMETILTDAAMTGWAIMNVNLFANGHPESLTWPDRNWEFILLIGPLNPETERFRNSQLLGLGLE</sequence>
<dbReference type="SUPFAM" id="SSF160935">
    <property type="entry name" value="VPA0735-like"/>
    <property type="match status" value="1"/>
</dbReference>
<keyword evidence="2" id="KW-1185">Reference proteome</keyword>
<dbReference type="RefSeq" id="WP_113825022.1">
    <property type="nucleotide sequence ID" value="NZ_JAHHDY010000018.1"/>
</dbReference>
<evidence type="ECO:0000313" key="2">
    <source>
        <dbReference type="Proteomes" id="UP000763802"/>
    </source>
</evidence>
<organism evidence="1 2">
    <name type="scientific">Falsiruegeria litorea</name>
    <dbReference type="NCBI Taxonomy" id="1280831"/>
    <lineage>
        <taxon>Bacteria</taxon>
        <taxon>Pseudomonadati</taxon>
        <taxon>Pseudomonadota</taxon>
        <taxon>Alphaproteobacteria</taxon>
        <taxon>Rhodobacterales</taxon>
        <taxon>Roseobacteraceae</taxon>
        <taxon>Falsiruegeria</taxon>
    </lineage>
</organism>
<gene>
    <name evidence="1" type="ORF">KL867_18885</name>
</gene>
<protein>
    <submittedName>
        <fullName evidence="1">Uncharacterized protein</fullName>
    </submittedName>
</protein>
<accession>A0ABS5WVG6</accession>
<evidence type="ECO:0000313" key="1">
    <source>
        <dbReference type="EMBL" id="MBT3143134.1"/>
    </source>
</evidence>
<proteinExistence type="predicted"/>
<dbReference type="EMBL" id="JAHHDY010000018">
    <property type="protein sequence ID" value="MBT3143134.1"/>
    <property type="molecule type" value="Genomic_DNA"/>
</dbReference>
<reference evidence="1 2" key="1">
    <citation type="submission" date="2021-05" db="EMBL/GenBank/DDBJ databases">
        <title>Draft genomes of marine bacteria isolated from model chitin particles.</title>
        <authorList>
            <person name="Datta M.S."/>
            <person name="Schwartzman J.A."/>
            <person name="Cordero O."/>
        </authorList>
    </citation>
    <scope>NUCLEOTIDE SEQUENCE [LARGE SCALE GENOMIC DNA]</scope>
    <source>
        <strain evidence="1 2">4E07</strain>
    </source>
</reference>
<dbReference type="Gene3D" id="1.10.3360.10">
    <property type="entry name" value="VPA0735-like domain"/>
    <property type="match status" value="1"/>
</dbReference>
<name>A0ABS5WVG6_9RHOB</name>